<evidence type="ECO:0000313" key="8">
    <source>
        <dbReference type="Proteomes" id="UP000550508"/>
    </source>
</evidence>
<dbReference type="InterPro" id="IPR036509">
    <property type="entry name" value="Met_Sox_Rdtase_MsrA_sf"/>
</dbReference>
<organism evidence="7 8">
    <name type="scientific">Phyllobacterium pellucidum</name>
    <dbReference type="NCBI Taxonomy" id="2740464"/>
    <lineage>
        <taxon>Bacteria</taxon>
        <taxon>Pseudomonadati</taxon>
        <taxon>Pseudomonadota</taxon>
        <taxon>Alphaproteobacteria</taxon>
        <taxon>Hyphomicrobiales</taxon>
        <taxon>Phyllobacteriaceae</taxon>
        <taxon>Phyllobacterium</taxon>
    </lineage>
</organism>
<dbReference type="Gene3D" id="3.30.1060.10">
    <property type="entry name" value="Peptide methionine sulphoxide reductase MsrA"/>
    <property type="match status" value="1"/>
</dbReference>
<dbReference type="PANTHER" id="PTHR43774:SF1">
    <property type="entry name" value="PEPTIDE METHIONINE SULFOXIDE REDUCTASE MSRA 2"/>
    <property type="match status" value="1"/>
</dbReference>
<dbReference type="SUPFAM" id="SSF55068">
    <property type="entry name" value="Peptide methionine sulfoxide reductase"/>
    <property type="match status" value="1"/>
</dbReference>
<evidence type="ECO:0000256" key="5">
    <source>
        <dbReference type="SAM" id="SignalP"/>
    </source>
</evidence>
<evidence type="ECO:0000256" key="4">
    <source>
        <dbReference type="HAMAP-Rule" id="MF_01401"/>
    </source>
</evidence>
<reference evidence="7 8" key="1">
    <citation type="submission" date="2020-05" db="EMBL/GenBank/DDBJ databases">
        <authorList>
            <person name="Kim M.K."/>
        </authorList>
    </citation>
    <scope>NUCLEOTIDE SEQUENCE [LARGE SCALE GENOMIC DNA]</scope>
    <source>
        <strain evidence="7 8">BT25</strain>
    </source>
</reference>
<dbReference type="RefSeq" id="WP_174207687.1">
    <property type="nucleotide sequence ID" value="NZ_JABUMX010000001.1"/>
</dbReference>
<dbReference type="AlphaFoldDB" id="A0A849VKT2"/>
<evidence type="ECO:0000256" key="3">
    <source>
        <dbReference type="ARBA" id="ARBA00048782"/>
    </source>
</evidence>
<dbReference type="Proteomes" id="UP000550508">
    <property type="component" value="Unassembled WGS sequence"/>
</dbReference>
<feature type="domain" description="Peptide methionine sulphoxide reductase MsrA" evidence="6">
    <location>
        <begin position="44"/>
        <end position="195"/>
    </location>
</feature>
<dbReference type="PANTHER" id="PTHR43774">
    <property type="entry name" value="PEPTIDE METHIONINE SULFOXIDE REDUCTASE"/>
    <property type="match status" value="1"/>
</dbReference>
<dbReference type="InterPro" id="IPR002569">
    <property type="entry name" value="Met_Sox_Rdtase_MsrA_dom"/>
</dbReference>
<comment type="caution">
    <text evidence="7">The sequence shown here is derived from an EMBL/GenBank/DDBJ whole genome shotgun (WGS) entry which is preliminary data.</text>
</comment>
<keyword evidence="1 4" id="KW-0560">Oxidoreductase</keyword>
<sequence>MKPYHFMLAAGLLLSPGCALAGEDVTMVPPPAVDQTASAKSESIVLAGGCFWGVQGVYQHLKGVTSAVSGYAGGKKETASYQIVSGGDTGHAESVEVTFDPKVVSLGKVLQVYFSVAHDPTQLNRQGPDSGTQYRSAIFTTSPDQEKIAKAYVSQLDKAKAYPKPIVTKISALEKFYPAEAYHQDYATLHPSQPYIAYNDLPKIANLGKYFPGDYREKPVLVGEAKPSN</sequence>
<evidence type="ECO:0000259" key="6">
    <source>
        <dbReference type="Pfam" id="PF01625"/>
    </source>
</evidence>
<evidence type="ECO:0000313" key="7">
    <source>
        <dbReference type="EMBL" id="NTS30478.1"/>
    </source>
</evidence>
<dbReference type="GO" id="GO:0008113">
    <property type="term" value="F:peptide-methionine (S)-S-oxide reductase activity"/>
    <property type="evidence" value="ECO:0007669"/>
    <property type="project" value="UniProtKB-UniRule"/>
</dbReference>
<proteinExistence type="inferred from homology"/>
<name>A0A849VKT2_9HYPH</name>
<comment type="similarity">
    <text evidence="4">Belongs to the MsrA Met sulfoxide reductase family.</text>
</comment>
<comment type="catalytic activity">
    <reaction evidence="3 4">
        <text>[thioredoxin]-disulfide + L-methionine + H2O = L-methionine (S)-S-oxide + [thioredoxin]-dithiol</text>
        <dbReference type="Rhea" id="RHEA:19993"/>
        <dbReference type="Rhea" id="RHEA-COMP:10698"/>
        <dbReference type="Rhea" id="RHEA-COMP:10700"/>
        <dbReference type="ChEBI" id="CHEBI:15377"/>
        <dbReference type="ChEBI" id="CHEBI:29950"/>
        <dbReference type="ChEBI" id="CHEBI:50058"/>
        <dbReference type="ChEBI" id="CHEBI:57844"/>
        <dbReference type="ChEBI" id="CHEBI:58772"/>
        <dbReference type="EC" id="1.8.4.11"/>
    </reaction>
</comment>
<dbReference type="HAMAP" id="MF_01401">
    <property type="entry name" value="MsrA"/>
    <property type="match status" value="1"/>
</dbReference>
<comment type="function">
    <text evidence="4">Has an important function as a repair enzyme for proteins that have been inactivated by oxidation. Catalyzes the reversible oxidation-reduction of methionine sulfoxide in proteins to methionine.</text>
</comment>
<dbReference type="NCBIfam" id="TIGR00401">
    <property type="entry name" value="msrA"/>
    <property type="match status" value="1"/>
</dbReference>
<evidence type="ECO:0000256" key="1">
    <source>
        <dbReference type="ARBA" id="ARBA00023002"/>
    </source>
</evidence>
<feature type="active site" evidence="4">
    <location>
        <position position="50"/>
    </location>
</feature>
<keyword evidence="8" id="KW-1185">Reference proteome</keyword>
<gene>
    <name evidence="4 7" type="primary">msrA</name>
    <name evidence="7" type="ORF">HQ945_04350</name>
</gene>
<accession>A0A849VKT2</accession>
<evidence type="ECO:0000256" key="2">
    <source>
        <dbReference type="ARBA" id="ARBA00047806"/>
    </source>
</evidence>
<feature type="signal peptide" evidence="5">
    <location>
        <begin position="1"/>
        <end position="21"/>
    </location>
</feature>
<dbReference type="EC" id="1.8.4.11" evidence="4"/>
<feature type="chain" id="PRO_5032698634" description="Peptide methionine sulfoxide reductase MsrA" evidence="5">
    <location>
        <begin position="22"/>
        <end position="229"/>
    </location>
</feature>
<dbReference type="EMBL" id="JABUMX010000001">
    <property type="protein sequence ID" value="NTS30478.1"/>
    <property type="molecule type" value="Genomic_DNA"/>
</dbReference>
<dbReference type="Pfam" id="PF01625">
    <property type="entry name" value="PMSR"/>
    <property type="match status" value="1"/>
</dbReference>
<protein>
    <recommendedName>
        <fullName evidence="4">Peptide methionine sulfoxide reductase MsrA</fullName>
        <shortName evidence="4">Protein-methionine-S-oxide reductase</shortName>
        <ecNumber evidence="4">1.8.4.11</ecNumber>
    </recommendedName>
    <alternativeName>
        <fullName evidence="4">Peptide-methionine (S)-S-oxide reductase</fullName>
        <shortName evidence="4">Peptide Met(O) reductase</shortName>
    </alternativeName>
</protein>
<comment type="catalytic activity">
    <reaction evidence="2 4">
        <text>L-methionyl-[protein] + [thioredoxin]-disulfide + H2O = L-methionyl-(S)-S-oxide-[protein] + [thioredoxin]-dithiol</text>
        <dbReference type="Rhea" id="RHEA:14217"/>
        <dbReference type="Rhea" id="RHEA-COMP:10698"/>
        <dbReference type="Rhea" id="RHEA-COMP:10700"/>
        <dbReference type="Rhea" id="RHEA-COMP:12313"/>
        <dbReference type="Rhea" id="RHEA-COMP:12315"/>
        <dbReference type="ChEBI" id="CHEBI:15377"/>
        <dbReference type="ChEBI" id="CHEBI:16044"/>
        <dbReference type="ChEBI" id="CHEBI:29950"/>
        <dbReference type="ChEBI" id="CHEBI:44120"/>
        <dbReference type="ChEBI" id="CHEBI:50058"/>
        <dbReference type="EC" id="1.8.4.11"/>
    </reaction>
</comment>
<keyword evidence="5" id="KW-0732">Signal</keyword>